<evidence type="ECO:0000259" key="14">
    <source>
        <dbReference type="Pfam" id="PF00593"/>
    </source>
</evidence>
<gene>
    <name evidence="16" type="ORF">HY30_07475</name>
</gene>
<comment type="subcellular location">
    <subcellularLocation>
        <location evidence="1 11">Cell outer membrane</location>
        <topology evidence="1 11">Multi-pass membrane protein</topology>
    </subcellularLocation>
</comment>
<dbReference type="eggNOG" id="COG4772">
    <property type="taxonomic scope" value="Bacteria"/>
</dbReference>
<evidence type="ECO:0000256" key="5">
    <source>
        <dbReference type="ARBA" id="ARBA00022692"/>
    </source>
</evidence>
<keyword evidence="17" id="KW-1185">Reference proteome</keyword>
<dbReference type="Pfam" id="PF00593">
    <property type="entry name" value="TonB_dep_Rec_b-barrel"/>
    <property type="match status" value="1"/>
</dbReference>
<dbReference type="InterPro" id="IPR037066">
    <property type="entry name" value="Plug_dom_sf"/>
</dbReference>
<dbReference type="PATRIC" id="fig|1280947.3.peg.2918"/>
<keyword evidence="7" id="KW-0406">Ion transport</keyword>
<name>A0A062UEE8_9PROT</name>
<keyword evidence="9 11" id="KW-0472">Membrane</keyword>
<accession>A0A062UEE8</accession>
<keyword evidence="13" id="KW-0732">Signal</keyword>
<keyword evidence="10 11" id="KW-0998">Cell outer membrane</keyword>
<dbReference type="EMBL" id="AWFG01000052">
    <property type="protein sequence ID" value="KCZ56088.1"/>
    <property type="molecule type" value="Genomic_DNA"/>
</dbReference>
<proteinExistence type="inferred from homology"/>
<dbReference type="PROSITE" id="PS51257">
    <property type="entry name" value="PROKAR_LIPOPROTEIN"/>
    <property type="match status" value="1"/>
</dbReference>
<feature type="domain" description="TonB-dependent receptor plug" evidence="15">
    <location>
        <begin position="64"/>
        <end position="171"/>
    </location>
</feature>
<dbReference type="InterPro" id="IPR036942">
    <property type="entry name" value="Beta-barrel_TonB_sf"/>
</dbReference>
<feature type="chain" id="PRO_5001618252" description="Ligand-gated channel protein" evidence="13">
    <location>
        <begin position="38"/>
        <end position="678"/>
    </location>
</feature>
<reference evidence="16 17" key="1">
    <citation type="journal article" date="2014" name="Antonie Van Leeuwenhoek">
        <title>Hyphomonas beringensis sp. nov. and Hyphomonas chukchiensis sp. nov., isolated from surface seawater of the Bering Sea and Chukchi Sea.</title>
        <authorList>
            <person name="Li C."/>
            <person name="Lai Q."/>
            <person name="Li G."/>
            <person name="Dong C."/>
            <person name="Wang J."/>
            <person name="Liao Y."/>
            <person name="Shao Z."/>
        </authorList>
    </citation>
    <scope>NUCLEOTIDE SEQUENCE [LARGE SCALE GENOMIC DNA]</scope>
    <source>
        <strain evidence="16 17">BH-BN04-4</strain>
    </source>
</reference>
<evidence type="ECO:0000256" key="13">
    <source>
        <dbReference type="SAM" id="SignalP"/>
    </source>
</evidence>
<keyword evidence="3 11" id="KW-1134">Transmembrane beta strand</keyword>
<evidence type="ECO:0000256" key="7">
    <source>
        <dbReference type="ARBA" id="ARBA00023065"/>
    </source>
</evidence>
<dbReference type="InterPro" id="IPR000531">
    <property type="entry name" value="Beta-barrel_TonB"/>
</dbReference>
<evidence type="ECO:0000256" key="3">
    <source>
        <dbReference type="ARBA" id="ARBA00022452"/>
    </source>
</evidence>
<sequence>MAAPEEKYLSMKHLKSGSRVSLFALGAVLGCAPFAAADDATLYQDTIIVTDNASTLEAEALVAKTPGGADVVPHEDYADRFLVSLRDTLAFSPGVYTQPRFGQEVRISIRGSGLSRGYHMRGLTLLQDGVPINLADDNGDFQELEPIFFDHLEVFRGSNALRYGSGTLGGAINGVTPTGRTAPGVYVRADVGSNDTARLLVSGGMAGGRLDAWGAVSADTSDGDRDHAKRESVRFNGNVGYAVTDRITTRFYASVNQLNQELPGALTETVALNEPKTGNFTGDQGRDIESVRLQNQTTIAFDNSELKLGVFLNDKSLHHPIFQVIEQDTQDRGAFARWDWAGDRWEATIGGEARFGDVDYQRYINNDGASAALAFDADQKAYTRNVYSELRYHATDRLTLIGGGIYANGKREQFEKFNLFSGGATGVKGEKEFNAFSPKLGVLYAATPDIQVYGNLSKSAEFPGYGELAQVAAFVPVEKQTAWTLEAGTRGRKGIAEWDVSVYRSEIDGELLQYTVNADIPASTFNGDQTVHQGVEAGLSLQLNDWLRLRQVYTYSDFRFDDDVQYGDNRLPVVPEHVYRAELRVGTDRLHVAPSVEWVPEGPYADYNNTKQVDGYVLLGATASWSVNDRMDLFLDARNLGGEKAIGDVSAAITATDASAIYYPVERRAVFGGIRARF</sequence>
<evidence type="ECO:0000256" key="1">
    <source>
        <dbReference type="ARBA" id="ARBA00004571"/>
    </source>
</evidence>
<keyword evidence="5 11" id="KW-0812">Transmembrane</keyword>
<keyword evidence="8 12" id="KW-0798">TonB box</keyword>
<dbReference type="GO" id="GO:0006826">
    <property type="term" value="P:iron ion transport"/>
    <property type="evidence" value="ECO:0007669"/>
    <property type="project" value="UniProtKB-KW"/>
</dbReference>
<dbReference type="InterPro" id="IPR039426">
    <property type="entry name" value="TonB-dep_rcpt-like"/>
</dbReference>
<feature type="domain" description="TonB-dependent receptor-like beta-barrel" evidence="14">
    <location>
        <begin position="327"/>
        <end position="640"/>
    </location>
</feature>
<evidence type="ECO:0000256" key="4">
    <source>
        <dbReference type="ARBA" id="ARBA00022496"/>
    </source>
</evidence>
<evidence type="ECO:0000259" key="15">
    <source>
        <dbReference type="Pfam" id="PF07715"/>
    </source>
</evidence>
<dbReference type="CDD" id="cd01347">
    <property type="entry name" value="ligand_gated_channel"/>
    <property type="match status" value="1"/>
</dbReference>
<dbReference type="InterPro" id="IPR012910">
    <property type="entry name" value="Plug_dom"/>
</dbReference>
<dbReference type="SUPFAM" id="SSF56935">
    <property type="entry name" value="Porins"/>
    <property type="match status" value="1"/>
</dbReference>
<dbReference type="Pfam" id="PF07715">
    <property type="entry name" value="Plug"/>
    <property type="match status" value="1"/>
</dbReference>
<evidence type="ECO:0008006" key="18">
    <source>
        <dbReference type="Google" id="ProtNLM"/>
    </source>
</evidence>
<dbReference type="GO" id="GO:0009279">
    <property type="term" value="C:cell outer membrane"/>
    <property type="evidence" value="ECO:0007669"/>
    <property type="project" value="UniProtKB-SubCell"/>
</dbReference>
<dbReference type="AlphaFoldDB" id="A0A062UEE8"/>
<evidence type="ECO:0000256" key="9">
    <source>
        <dbReference type="ARBA" id="ARBA00023136"/>
    </source>
</evidence>
<dbReference type="STRING" id="1280947.HY30_07475"/>
<dbReference type="Gene3D" id="2.40.170.20">
    <property type="entry name" value="TonB-dependent receptor, beta-barrel domain"/>
    <property type="match status" value="1"/>
</dbReference>
<keyword evidence="2 11" id="KW-0813">Transport</keyword>
<evidence type="ECO:0000313" key="16">
    <source>
        <dbReference type="EMBL" id="KCZ56088.1"/>
    </source>
</evidence>
<evidence type="ECO:0000256" key="8">
    <source>
        <dbReference type="ARBA" id="ARBA00023077"/>
    </source>
</evidence>
<evidence type="ECO:0000256" key="6">
    <source>
        <dbReference type="ARBA" id="ARBA00023004"/>
    </source>
</evidence>
<evidence type="ECO:0000256" key="10">
    <source>
        <dbReference type="ARBA" id="ARBA00023237"/>
    </source>
</evidence>
<dbReference type="Proteomes" id="UP000027190">
    <property type="component" value="Unassembled WGS sequence"/>
</dbReference>
<dbReference type="Gene3D" id="2.170.130.10">
    <property type="entry name" value="TonB-dependent receptor, plug domain"/>
    <property type="match status" value="1"/>
</dbReference>
<evidence type="ECO:0000313" key="17">
    <source>
        <dbReference type="Proteomes" id="UP000027190"/>
    </source>
</evidence>
<dbReference type="PANTHER" id="PTHR32552:SF81">
    <property type="entry name" value="TONB-DEPENDENT OUTER MEMBRANE RECEPTOR"/>
    <property type="match status" value="1"/>
</dbReference>
<comment type="caution">
    <text evidence="16">The sequence shown here is derived from an EMBL/GenBank/DDBJ whole genome shotgun (WGS) entry which is preliminary data.</text>
</comment>
<evidence type="ECO:0000256" key="11">
    <source>
        <dbReference type="PROSITE-ProRule" id="PRU01360"/>
    </source>
</evidence>
<evidence type="ECO:0000256" key="12">
    <source>
        <dbReference type="RuleBase" id="RU003357"/>
    </source>
</evidence>
<organism evidence="16 17">
    <name type="scientific">Hyphomonas chukchiensis</name>
    <dbReference type="NCBI Taxonomy" id="1280947"/>
    <lineage>
        <taxon>Bacteria</taxon>
        <taxon>Pseudomonadati</taxon>
        <taxon>Pseudomonadota</taxon>
        <taxon>Alphaproteobacteria</taxon>
        <taxon>Hyphomonadales</taxon>
        <taxon>Hyphomonadaceae</taxon>
        <taxon>Hyphomonas</taxon>
    </lineage>
</organism>
<evidence type="ECO:0000256" key="2">
    <source>
        <dbReference type="ARBA" id="ARBA00022448"/>
    </source>
</evidence>
<comment type="similarity">
    <text evidence="11 12">Belongs to the TonB-dependent receptor family.</text>
</comment>
<protein>
    <recommendedName>
        <fullName evidence="18">Ligand-gated channel protein</fullName>
    </recommendedName>
</protein>
<keyword evidence="6" id="KW-0408">Iron</keyword>
<keyword evidence="4" id="KW-0410">Iron transport</keyword>
<dbReference type="PANTHER" id="PTHR32552">
    <property type="entry name" value="FERRICHROME IRON RECEPTOR-RELATED"/>
    <property type="match status" value="1"/>
</dbReference>
<feature type="signal peptide" evidence="13">
    <location>
        <begin position="1"/>
        <end position="37"/>
    </location>
</feature>
<dbReference type="PROSITE" id="PS52016">
    <property type="entry name" value="TONB_DEPENDENT_REC_3"/>
    <property type="match status" value="1"/>
</dbReference>